<organism evidence="2 3">
    <name type="scientific">Streptomyces litchfieldiae</name>
    <dbReference type="NCBI Taxonomy" id="3075543"/>
    <lineage>
        <taxon>Bacteria</taxon>
        <taxon>Bacillati</taxon>
        <taxon>Actinomycetota</taxon>
        <taxon>Actinomycetes</taxon>
        <taxon>Kitasatosporales</taxon>
        <taxon>Streptomycetaceae</taxon>
        <taxon>Streptomyces</taxon>
    </lineage>
</organism>
<dbReference type="Gene3D" id="3.40.710.10">
    <property type="entry name" value="DD-peptidase/beta-lactamase superfamily"/>
    <property type="match status" value="1"/>
</dbReference>
<evidence type="ECO:0000259" key="1">
    <source>
        <dbReference type="Pfam" id="PF00144"/>
    </source>
</evidence>
<dbReference type="PANTHER" id="PTHR46825:SF7">
    <property type="entry name" value="D-ALANYL-D-ALANINE CARBOXYPEPTIDASE"/>
    <property type="match status" value="1"/>
</dbReference>
<evidence type="ECO:0000313" key="3">
    <source>
        <dbReference type="Proteomes" id="UP001183246"/>
    </source>
</evidence>
<feature type="domain" description="Beta-lactamase-related" evidence="1">
    <location>
        <begin position="26"/>
        <end position="342"/>
    </location>
</feature>
<reference evidence="3" key="1">
    <citation type="submission" date="2023-07" db="EMBL/GenBank/DDBJ databases">
        <title>30 novel species of actinomycetes from the DSMZ collection.</title>
        <authorList>
            <person name="Nouioui I."/>
        </authorList>
    </citation>
    <scope>NUCLEOTIDE SEQUENCE [LARGE SCALE GENOMIC DNA]</scope>
    <source>
        <strain evidence="3">DSM 44938</strain>
    </source>
</reference>
<keyword evidence="3" id="KW-1185">Reference proteome</keyword>
<dbReference type="EC" id="3.1.1.103" evidence="2"/>
<sequence length="353" mass="37662">MRPPPSDAGTGTPLTERLRPVAEAVGRRAGAVVAVRTANESATWCRGFGDRTRGTPVTDRTRFELGSATKTFTALLLADLAVRGTVRLDEPLSGLVPPWALPRGPAGGRITLEHLATHTAGLPRLPPGLLLKAVPSWFGNPYAAYPPEELPDSLARSRVRGEPGHHVRYSNFGVGLLGHLLAEAAATPYGALLRARVLEPLGLTDTTDDAGTDQATGYWHGRPRRPWLIPGLPGAGVLRSSARDLLRYLWCLVDPEDGAVPGTPLRSALREVVRPGPRAPGGPELCLVWSRRALPTRTLYFHSGGTRGFTTFVGFSTSPAVAVAALTNTSPTLRGRFIQDAYLLLRELAAPAA</sequence>
<dbReference type="Pfam" id="PF00144">
    <property type="entry name" value="Beta-lactamase"/>
    <property type="match status" value="1"/>
</dbReference>
<dbReference type="EMBL" id="JAVREL010000019">
    <property type="protein sequence ID" value="MDT0346184.1"/>
    <property type="molecule type" value="Genomic_DNA"/>
</dbReference>
<evidence type="ECO:0000313" key="2">
    <source>
        <dbReference type="EMBL" id="MDT0346184.1"/>
    </source>
</evidence>
<keyword evidence="2" id="KW-0378">Hydrolase</keyword>
<dbReference type="GO" id="GO:0016787">
    <property type="term" value="F:hydrolase activity"/>
    <property type="evidence" value="ECO:0007669"/>
    <property type="project" value="UniProtKB-KW"/>
</dbReference>
<dbReference type="InterPro" id="IPR050491">
    <property type="entry name" value="AmpC-like"/>
</dbReference>
<dbReference type="InterPro" id="IPR012338">
    <property type="entry name" value="Beta-lactam/transpept-like"/>
</dbReference>
<dbReference type="Proteomes" id="UP001183246">
    <property type="component" value="Unassembled WGS sequence"/>
</dbReference>
<dbReference type="InterPro" id="IPR001466">
    <property type="entry name" value="Beta-lactam-related"/>
</dbReference>
<protein>
    <submittedName>
        <fullName evidence="2">Serine hydrolase domain-containing protein</fullName>
        <ecNumber evidence="2">3.1.1.103</ecNumber>
    </submittedName>
</protein>
<dbReference type="RefSeq" id="WP_311707310.1">
    <property type="nucleotide sequence ID" value="NZ_JAVREL010000019.1"/>
</dbReference>
<dbReference type="PANTHER" id="PTHR46825">
    <property type="entry name" value="D-ALANYL-D-ALANINE-CARBOXYPEPTIDASE/ENDOPEPTIDASE AMPH"/>
    <property type="match status" value="1"/>
</dbReference>
<dbReference type="SUPFAM" id="SSF56601">
    <property type="entry name" value="beta-lactamase/transpeptidase-like"/>
    <property type="match status" value="1"/>
</dbReference>
<name>A0ABU2MYR6_9ACTN</name>
<proteinExistence type="predicted"/>
<gene>
    <name evidence="2" type="ORF">RM590_26885</name>
</gene>
<accession>A0ABU2MYR6</accession>
<comment type="caution">
    <text evidence="2">The sequence shown here is derived from an EMBL/GenBank/DDBJ whole genome shotgun (WGS) entry which is preliminary data.</text>
</comment>